<accession>A0A0K9PVL3</accession>
<comment type="caution">
    <text evidence="2">The sequence shown here is derived from an EMBL/GenBank/DDBJ whole genome shotgun (WGS) entry which is preliminary data.</text>
</comment>
<dbReference type="PANTHER" id="PTHR35731:SF1">
    <property type="entry name" value="8-AMINO-7-OXONONANOATE SYNTHASE"/>
    <property type="match status" value="1"/>
</dbReference>
<dbReference type="OrthoDB" id="515004at2759"/>
<dbReference type="PANTHER" id="PTHR35731">
    <property type="entry name" value="8-AMINO-7-OXONONANOATE SYNTHASE"/>
    <property type="match status" value="1"/>
</dbReference>
<sequence>METICFPCFKPAPTNNCYNFSKLRGKNRSKAATCFCSVSDHNHDEVEQEHKRKQELLVKIAMLQTQKVRLTDFLDERSAYLTQFAQDADAEFDQIGEGAFHELDQASQRIMENLDRQMESFQESSQMNRRQIEEGHRELDEFEESIQKDRNEGLFFKNLGDRKQQNPHNKKSLRSEEERRKLIRLTKKAAGSSIRKTVYISLMTLLAATVTANSVTAFPQINWIKTVPLCLLFLALLGQYVYETRLSSSVTETTAELTHPENTEENAENK</sequence>
<gene>
    <name evidence="2" type="ORF">ZOSMA_155G00340</name>
</gene>
<protein>
    <submittedName>
        <fullName evidence="2">Uncharacterized protein</fullName>
    </submittedName>
</protein>
<reference evidence="3" key="1">
    <citation type="journal article" date="2016" name="Nature">
        <title>The genome of the seagrass Zostera marina reveals angiosperm adaptation to the sea.</title>
        <authorList>
            <person name="Olsen J.L."/>
            <person name="Rouze P."/>
            <person name="Verhelst B."/>
            <person name="Lin Y.-C."/>
            <person name="Bayer T."/>
            <person name="Collen J."/>
            <person name="Dattolo E."/>
            <person name="De Paoli E."/>
            <person name="Dittami S."/>
            <person name="Maumus F."/>
            <person name="Michel G."/>
            <person name="Kersting A."/>
            <person name="Lauritano C."/>
            <person name="Lohaus R."/>
            <person name="Toepel M."/>
            <person name="Tonon T."/>
            <person name="Vanneste K."/>
            <person name="Amirebrahimi M."/>
            <person name="Brakel J."/>
            <person name="Bostroem C."/>
            <person name="Chovatia M."/>
            <person name="Grimwood J."/>
            <person name="Jenkins J.W."/>
            <person name="Jueterbock A."/>
            <person name="Mraz A."/>
            <person name="Stam W.T."/>
            <person name="Tice H."/>
            <person name="Bornberg-Bauer E."/>
            <person name="Green P.J."/>
            <person name="Pearson G.A."/>
            <person name="Procaccini G."/>
            <person name="Duarte C.M."/>
            <person name="Schmutz J."/>
            <person name="Reusch T.B.H."/>
            <person name="Van de Peer Y."/>
        </authorList>
    </citation>
    <scope>NUCLEOTIDE SEQUENCE [LARGE SCALE GENOMIC DNA]</scope>
    <source>
        <strain evidence="3">cv. Finnish</strain>
    </source>
</reference>
<feature type="compositionally biased region" description="Basic and acidic residues" evidence="1">
    <location>
        <begin position="258"/>
        <end position="270"/>
    </location>
</feature>
<evidence type="ECO:0000256" key="1">
    <source>
        <dbReference type="SAM" id="MobiDB-lite"/>
    </source>
</evidence>
<evidence type="ECO:0000313" key="2">
    <source>
        <dbReference type="EMBL" id="KMZ73036.1"/>
    </source>
</evidence>
<dbReference type="Proteomes" id="UP000036987">
    <property type="component" value="Unassembled WGS sequence"/>
</dbReference>
<feature type="region of interest" description="Disordered" evidence="1">
    <location>
        <begin position="157"/>
        <end position="177"/>
    </location>
</feature>
<keyword evidence="3" id="KW-1185">Reference proteome</keyword>
<organism evidence="2 3">
    <name type="scientific">Zostera marina</name>
    <name type="common">Eelgrass</name>
    <dbReference type="NCBI Taxonomy" id="29655"/>
    <lineage>
        <taxon>Eukaryota</taxon>
        <taxon>Viridiplantae</taxon>
        <taxon>Streptophyta</taxon>
        <taxon>Embryophyta</taxon>
        <taxon>Tracheophyta</taxon>
        <taxon>Spermatophyta</taxon>
        <taxon>Magnoliopsida</taxon>
        <taxon>Liliopsida</taxon>
        <taxon>Zosteraceae</taxon>
        <taxon>Zostera</taxon>
    </lineage>
</organism>
<dbReference type="OMA" id="HALFHTR"/>
<proteinExistence type="predicted"/>
<evidence type="ECO:0000313" key="3">
    <source>
        <dbReference type="Proteomes" id="UP000036987"/>
    </source>
</evidence>
<name>A0A0K9PVL3_ZOSMR</name>
<feature type="region of interest" description="Disordered" evidence="1">
    <location>
        <begin position="251"/>
        <end position="270"/>
    </location>
</feature>
<dbReference type="AlphaFoldDB" id="A0A0K9PVL3"/>
<dbReference type="EMBL" id="LFYR01000607">
    <property type="protein sequence ID" value="KMZ73036.1"/>
    <property type="molecule type" value="Genomic_DNA"/>
</dbReference>